<organism evidence="1 2">
    <name type="scientific">Mycobacteroides abscessus</name>
    <dbReference type="NCBI Taxonomy" id="36809"/>
    <lineage>
        <taxon>Bacteria</taxon>
        <taxon>Bacillati</taxon>
        <taxon>Actinomycetota</taxon>
        <taxon>Actinomycetes</taxon>
        <taxon>Mycobacteriales</taxon>
        <taxon>Mycobacteriaceae</taxon>
        <taxon>Mycobacteroides</taxon>
    </lineage>
</organism>
<dbReference type="RefSeq" id="WP_100472473.1">
    <property type="nucleotide sequence ID" value="NZ_CP029076.1"/>
</dbReference>
<sequence length="92" mass="9923">MNLGVLFRTLDSLAKLCGFDLLARVMVTPPISNVDFANEAARLIESIASMVGDTDDPLRSLPIGASDALSDRRVDLMAFAGDDQEPWLDIGD</sequence>
<evidence type="ECO:0000313" key="2">
    <source>
        <dbReference type="Proteomes" id="UP000284557"/>
    </source>
</evidence>
<protein>
    <submittedName>
        <fullName evidence="1">Uncharacterized protein</fullName>
    </submittedName>
</protein>
<dbReference type="AlphaFoldDB" id="A0ABD7HHD9"/>
<proteinExistence type="predicted"/>
<accession>A0ABD7HHD9</accession>
<evidence type="ECO:0000313" key="1">
    <source>
        <dbReference type="EMBL" id="RIT29520.1"/>
    </source>
</evidence>
<dbReference type="Proteomes" id="UP000284557">
    <property type="component" value="Unassembled WGS sequence"/>
</dbReference>
<name>A0ABD7HHD9_9MYCO</name>
<gene>
    <name evidence="1" type="ORF">D2E76_25065</name>
</gene>
<dbReference type="EMBL" id="QXBN01000031">
    <property type="protein sequence ID" value="RIT29520.1"/>
    <property type="molecule type" value="Genomic_DNA"/>
</dbReference>
<reference evidence="1 2" key="1">
    <citation type="submission" date="2018-08" db="EMBL/GenBank/DDBJ databases">
        <title>Linezolid Resistance in Mycobacterium abscessus: MIC Distribution and Comprehensive Investigation of Resistance Mechanisms.</title>
        <authorList>
            <person name="Ye M."/>
            <person name="Xu L."/>
            <person name="Zou Y."/>
            <person name="Li B."/>
            <person name="Guo Q."/>
            <person name="Zhang Y."/>
            <person name="Zhan M."/>
            <person name="Xu B."/>
            <person name="Yu F."/>
            <person name="Zhang Z."/>
            <person name="Chu H."/>
        </authorList>
    </citation>
    <scope>NUCLEOTIDE SEQUENCE [LARGE SCALE GENOMIC DNA]</scope>
    <source>
        <strain evidence="1 2">G143</strain>
    </source>
</reference>
<comment type="caution">
    <text evidence="1">The sequence shown here is derived from an EMBL/GenBank/DDBJ whole genome shotgun (WGS) entry which is preliminary data.</text>
</comment>